<dbReference type="Proteomes" id="UP001149090">
    <property type="component" value="Unassembled WGS sequence"/>
</dbReference>
<dbReference type="SMART" id="SM00404">
    <property type="entry name" value="PTPc_motif"/>
    <property type="match status" value="1"/>
</dbReference>
<dbReference type="EMBL" id="JAPDFW010000084">
    <property type="protein sequence ID" value="KAJ5071898.1"/>
    <property type="molecule type" value="Genomic_DNA"/>
</dbReference>
<dbReference type="GO" id="GO:0005737">
    <property type="term" value="C:cytoplasm"/>
    <property type="evidence" value="ECO:0007669"/>
    <property type="project" value="TreeGrafter"/>
</dbReference>
<keyword evidence="1" id="KW-0378">Hydrolase</keyword>
<dbReference type="PANTHER" id="PTHR46377:SF1">
    <property type="entry name" value="DUAL SPECIFICITY PROTEIN PHOSPHATASE 19"/>
    <property type="match status" value="1"/>
</dbReference>
<dbReference type="SUPFAM" id="SSF52799">
    <property type="entry name" value="(Phosphotyrosine protein) phosphatases II"/>
    <property type="match status" value="1"/>
</dbReference>
<accession>A0A9Q0LFP4</accession>
<proteinExistence type="predicted"/>
<dbReference type="InterPro" id="IPR029021">
    <property type="entry name" value="Prot-tyrosine_phosphatase-like"/>
</dbReference>
<dbReference type="GO" id="GO:0008579">
    <property type="term" value="F:JUN kinase phosphatase activity"/>
    <property type="evidence" value="ECO:0007669"/>
    <property type="project" value="TreeGrafter"/>
</dbReference>
<keyword evidence="2" id="KW-0904">Protein phosphatase</keyword>
<evidence type="ECO:0000256" key="1">
    <source>
        <dbReference type="ARBA" id="ARBA00022801"/>
    </source>
</evidence>
<dbReference type="InterPro" id="IPR003595">
    <property type="entry name" value="Tyr_Pase_cat"/>
</dbReference>
<gene>
    <name evidence="5" type="ORF">M0811_09797</name>
</gene>
<dbReference type="InterPro" id="IPR000340">
    <property type="entry name" value="Dual-sp_phosphatase_cat-dom"/>
</dbReference>
<dbReference type="InterPro" id="IPR016130">
    <property type="entry name" value="Tyr_Pase_AS"/>
</dbReference>
<dbReference type="PANTHER" id="PTHR46377">
    <property type="entry name" value="DUAL SPECIFICITY PROTEIN PHOSPHATASE 19"/>
    <property type="match status" value="1"/>
</dbReference>
<evidence type="ECO:0000313" key="5">
    <source>
        <dbReference type="EMBL" id="KAJ5071898.1"/>
    </source>
</evidence>
<organism evidence="5 6">
    <name type="scientific">Anaeramoeba ignava</name>
    <name type="common">Anaerobic marine amoeba</name>
    <dbReference type="NCBI Taxonomy" id="1746090"/>
    <lineage>
        <taxon>Eukaryota</taxon>
        <taxon>Metamonada</taxon>
        <taxon>Anaeramoebidae</taxon>
        <taxon>Anaeramoeba</taxon>
    </lineage>
</organism>
<dbReference type="SMART" id="SM00195">
    <property type="entry name" value="DSPc"/>
    <property type="match status" value="1"/>
</dbReference>
<protein>
    <submittedName>
        <fullName evidence="5">Dual specificity protein phosphatase 19</fullName>
    </submittedName>
</protein>
<sequence>MEAIRKFDKTKLKNVIMEVKNFEYIEDFTIDNQAINIFPGLFISSLTGAQNVETLKENKITHILTLIPWKINIPKDLNIQNKKIKMYDTEEYDLLSTLPEALDYIEYVIENKGNVLVHCHAGVSRSGSVVIAAIMKMKKIPFEEAYKFAKEKRQSIQPNPHFIKQLQIFSKSLAN</sequence>
<evidence type="ECO:0000259" key="3">
    <source>
        <dbReference type="PROSITE" id="PS50054"/>
    </source>
</evidence>
<dbReference type="InterPro" id="IPR020422">
    <property type="entry name" value="TYR_PHOSPHATASE_DUAL_dom"/>
</dbReference>
<keyword evidence="6" id="KW-1185">Reference proteome</keyword>
<comment type="caution">
    <text evidence="5">The sequence shown here is derived from an EMBL/GenBank/DDBJ whole genome shotgun (WGS) entry which is preliminary data.</text>
</comment>
<dbReference type="Pfam" id="PF00782">
    <property type="entry name" value="DSPc"/>
    <property type="match status" value="1"/>
</dbReference>
<evidence type="ECO:0000313" key="6">
    <source>
        <dbReference type="Proteomes" id="UP001149090"/>
    </source>
</evidence>
<evidence type="ECO:0000256" key="2">
    <source>
        <dbReference type="ARBA" id="ARBA00022912"/>
    </source>
</evidence>
<dbReference type="OrthoDB" id="10252009at2759"/>
<dbReference type="PROSITE" id="PS00383">
    <property type="entry name" value="TYR_PHOSPHATASE_1"/>
    <property type="match status" value="1"/>
</dbReference>
<dbReference type="CDD" id="cd14498">
    <property type="entry name" value="DSP"/>
    <property type="match status" value="1"/>
</dbReference>
<name>A0A9Q0LFP4_ANAIG</name>
<dbReference type="PROSITE" id="PS50054">
    <property type="entry name" value="TYR_PHOSPHATASE_DUAL"/>
    <property type="match status" value="1"/>
</dbReference>
<feature type="domain" description="Tyrosine-protein phosphatase" evidence="3">
    <location>
        <begin position="33"/>
        <end position="175"/>
    </location>
</feature>
<dbReference type="PROSITE" id="PS50056">
    <property type="entry name" value="TYR_PHOSPHATASE_2"/>
    <property type="match status" value="1"/>
</dbReference>
<feature type="domain" description="Tyrosine specific protein phosphatases" evidence="4">
    <location>
        <begin position="102"/>
        <end position="156"/>
    </location>
</feature>
<dbReference type="AlphaFoldDB" id="A0A9Q0LFP4"/>
<evidence type="ECO:0000259" key="4">
    <source>
        <dbReference type="PROSITE" id="PS50056"/>
    </source>
</evidence>
<dbReference type="Gene3D" id="3.90.190.10">
    <property type="entry name" value="Protein tyrosine phosphatase superfamily"/>
    <property type="match status" value="1"/>
</dbReference>
<reference evidence="5" key="1">
    <citation type="submission" date="2022-10" db="EMBL/GenBank/DDBJ databases">
        <title>Novel sulphate-reducing endosymbionts in the free-living metamonad Anaeramoeba.</title>
        <authorList>
            <person name="Jerlstrom-Hultqvist J."/>
            <person name="Cepicka I."/>
            <person name="Gallot-Lavallee L."/>
            <person name="Salas-Leiva D."/>
            <person name="Curtis B.A."/>
            <person name="Zahonova K."/>
            <person name="Pipaliya S."/>
            <person name="Dacks J."/>
            <person name="Roger A.J."/>
        </authorList>
    </citation>
    <scope>NUCLEOTIDE SEQUENCE</scope>
    <source>
        <strain evidence="5">BMAN</strain>
    </source>
</reference>
<dbReference type="InterPro" id="IPR000387">
    <property type="entry name" value="Tyr_Pase_dom"/>
</dbReference>
<dbReference type="OMA" id="WKENIAF"/>